<keyword evidence="4" id="KW-1185">Reference proteome</keyword>
<gene>
    <name evidence="3" type="ORF">ABW99_15430</name>
</gene>
<dbReference type="InterPro" id="IPR002716">
    <property type="entry name" value="PIN_dom"/>
</dbReference>
<dbReference type="PATRIC" id="fig|445709.3.peg.3265"/>
<dbReference type="OrthoDB" id="211933at2"/>
<evidence type="ECO:0000313" key="4">
    <source>
        <dbReference type="Proteomes" id="UP000036700"/>
    </source>
</evidence>
<dbReference type="AlphaFoldDB" id="A0A0G3EVN8"/>
<evidence type="ECO:0000259" key="2">
    <source>
        <dbReference type="Pfam" id="PF26343"/>
    </source>
</evidence>
<sequence length="193" mass="21563">MAGNARYAALLDACVLYPIAMTDSLMSLATAGLFAAKWSTKIEQEWIAALELRRPDLRGKLEFRRNCMREAVPDWEVPEVAWAPLVASYELPDPNDRHVLAAAVAGHVDCIVTENLRDFPSTTVDAYGIEVVSPDRFIINQWDLDPLATMTAFKRMRARWKSPRATPENFARALEHGGLPATAQRIRDAAELI</sequence>
<reference evidence="4" key="1">
    <citation type="submission" date="2015-06" db="EMBL/GenBank/DDBJ databases">
        <authorList>
            <person name="Lim Y.L."/>
            <person name="Ee R."/>
            <person name="Yong D."/>
            <person name="How K.Y."/>
            <person name="Yin W.F."/>
            <person name="Chan K.G."/>
        </authorList>
    </citation>
    <scope>NUCLEOTIDE SEQUENCE [LARGE SCALE GENOMIC DNA]</scope>
    <source>
        <strain evidence="4">DSM 25325</strain>
    </source>
</reference>
<dbReference type="Pfam" id="PF26343">
    <property type="entry name" value="VapC50_C"/>
    <property type="match status" value="1"/>
</dbReference>
<accession>A0A0G3EVN8</accession>
<dbReference type="InterPro" id="IPR058652">
    <property type="entry name" value="VapC50_C"/>
</dbReference>
<protein>
    <submittedName>
        <fullName evidence="3">Uncharacterized protein</fullName>
    </submittedName>
</protein>
<feature type="domain" description="VapC50 C-terminal" evidence="2">
    <location>
        <begin position="134"/>
        <end position="187"/>
    </location>
</feature>
<proteinExistence type="predicted"/>
<dbReference type="RefSeq" id="WP_047215305.1">
    <property type="nucleotide sequence ID" value="NZ_CP011568.3"/>
</dbReference>
<dbReference type="EMBL" id="CP011568">
    <property type="protein sequence ID" value="AKJ69402.1"/>
    <property type="molecule type" value="Genomic_DNA"/>
</dbReference>
<feature type="domain" description="PIN" evidence="1">
    <location>
        <begin position="10"/>
        <end position="116"/>
    </location>
</feature>
<dbReference type="Pfam" id="PF13470">
    <property type="entry name" value="PIN_3"/>
    <property type="match status" value="1"/>
</dbReference>
<evidence type="ECO:0000259" key="1">
    <source>
        <dbReference type="Pfam" id="PF13470"/>
    </source>
</evidence>
<dbReference type="STRING" id="445709.ABW99_15430"/>
<evidence type="ECO:0000313" key="3">
    <source>
        <dbReference type="EMBL" id="AKJ69402.1"/>
    </source>
</evidence>
<name>A0A0G3EVN8_9BURK</name>
<dbReference type="Proteomes" id="UP000036700">
    <property type="component" value="Chromosome"/>
</dbReference>
<organism evidence="3 4">
    <name type="scientific">Pandoraea thiooxydans</name>
    <dbReference type="NCBI Taxonomy" id="445709"/>
    <lineage>
        <taxon>Bacteria</taxon>
        <taxon>Pseudomonadati</taxon>
        <taxon>Pseudomonadota</taxon>
        <taxon>Betaproteobacteria</taxon>
        <taxon>Burkholderiales</taxon>
        <taxon>Burkholderiaceae</taxon>
        <taxon>Pandoraea</taxon>
    </lineage>
</organism>
<dbReference type="KEGG" id="ptx:ABW99_15430"/>